<evidence type="ECO:0000256" key="1">
    <source>
        <dbReference type="SAM" id="MobiDB-lite"/>
    </source>
</evidence>
<accession>A0A562UR70</accession>
<sequence length="179" mass="19047">MADVTGGDLYSLWKIANVSLPRVASVYTSTSGTMNGGQDGMSDLFLQGEGQYGQPMYGAAYASFQKTYSEFQHILAQTGQNILDTAAAVNLAIQNFGTADGETGTTLDDLNAILEGEQIGGTQYHDPNDPTMNPPEDPPGEVTEPEGYTSPGDEPAEDPGAEEQEIQDTIDDLNEMAED</sequence>
<feature type="compositionally biased region" description="Acidic residues" evidence="1">
    <location>
        <begin position="154"/>
        <end position="179"/>
    </location>
</feature>
<dbReference type="OrthoDB" id="3291728at2"/>
<dbReference type="RefSeq" id="WP_147142183.1">
    <property type="nucleotide sequence ID" value="NZ_VLLL01000008.1"/>
</dbReference>
<dbReference type="EMBL" id="VLLL01000008">
    <property type="protein sequence ID" value="TWJ08088.1"/>
    <property type="molecule type" value="Genomic_DNA"/>
</dbReference>
<feature type="region of interest" description="Disordered" evidence="1">
    <location>
        <begin position="120"/>
        <end position="179"/>
    </location>
</feature>
<name>A0A562UR70_9ACTN</name>
<evidence type="ECO:0000313" key="3">
    <source>
        <dbReference type="Proteomes" id="UP000321617"/>
    </source>
</evidence>
<dbReference type="Proteomes" id="UP000321617">
    <property type="component" value="Unassembled WGS sequence"/>
</dbReference>
<protein>
    <submittedName>
        <fullName evidence="2">Uncharacterized protein</fullName>
    </submittedName>
</protein>
<organism evidence="2 3">
    <name type="scientific">Stackebrandtia albiflava</name>
    <dbReference type="NCBI Taxonomy" id="406432"/>
    <lineage>
        <taxon>Bacteria</taxon>
        <taxon>Bacillati</taxon>
        <taxon>Actinomycetota</taxon>
        <taxon>Actinomycetes</taxon>
        <taxon>Glycomycetales</taxon>
        <taxon>Glycomycetaceae</taxon>
        <taxon>Stackebrandtia</taxon>
    </lineage>
</organism>
<keyword evidence="3" id="KW-1185">Reference proteome</keyword>
<dbReference type="AlphaFoldDB" id="A0A562UR70"/>
<proteinExistence type="predicted"/>
<gene>
    <name evidence="2" type="ORF">LX16_4308</name>
</gene>
<reference evidence="2 3" key="1">
    <citation type="journal article" date="2013" name="Stand. Genomic Sci.">
        <title>Genomic Encyclopedia of Type Strains, Phase I: The one thousand microbial genomes (KMG-I) project.</title>
        <authorList>
            <person name="Kyrpides N.C."/>
            <person name="Woyke T."/>
            <person name="Eisen J.A."/>
            <person name="Garrity G."/>
            <person name="Lilburn T.G."/>
            <person name="Beck B.J."/>
            <person name="Whitman W.B."/>
            <person name="Hugenholtz P."/>
            <person name="Klenk H.P."/>
        </authorList>
    </citation>
    <scope>NUCLEOTIDE SEQUENCE [LARGE SCALE GENOMIC DNA]</scope>
    <source>
        <strain evidence="2 3">DSM 45044</strain>
    </source>
</reference>
<comment type="caution">
    <text evidence="2">The sequence shown here is derived from an EMBL/GenBank/DDBJ whole genome shotgun (WGS) entry which is preliminary data.</text>
</comment>
<evidence type="ECO:0000313" key="2">
    <source>
        <dbReference type="EMBL" id="TWJ08088.1"/>
    </source>
</evidence>